<dbReference type="InterPro" id="IPR018767">
    <property type="entry name" value="Brl1/Brr6_dom"/>
</dbReference>
<dbReference type="Proteomes" id="UP000191024">
    <property type="component" value="Chromosome D"/>
</dbReference>
<evidence type="ECO:0000259" key="3">
    <source>
        <dbReference type="SMART" id="SM01042"/>
    </source>
</evidence>
<dbReference type="GO" id="GO:0006998">
    <property type="term" value="P:nuclear envelope organization"/>
    <property type="evidence" value="ECO:0007669"/>
    <property type="project" value="InterPro"/>
</dbReference>
<protein>
    <submittedName>
        <fullName evidence="4">LAMI_0D04214g1_1</fullName>
    </submittedName>
</protein>
<organism evidence="4 5">
    <name type="scientific">Lachancea mirantina</name>
    <dbReference type="NCBI Taxonomy" id="1230905"/>
    <lineage>
        <taxon>Eukaryota</taxon>
        <taxon>Fungi</taxon>
        <taxon>Dikarya</taxon>
        <taxon>Ascomycota</taxon>
        <taxon>Saccharomycotina</taxon>
        <taxon>Saccharomycetes</taxon>
        <taxon>Saccharomycetales</taxon>
        <taxon>Saccharomycetaceae</taxon>
        <taxon>Lachancea</taxon>
    </lineage>
</organism>
<feature type="transmembrane region" description="Helical" evidence="2">
    <location>
        <begin position="363"/>
        <end position="384"/>
    </location>
</feature>
<feature type="region of interest" description="Disordered" evidence="1">
    <location>
        <begin position="75"/>
        <end position="132"/>
    </location>
</feature>
<evidence type="ECO:0000256" key="1">
    <source>
        <dbReference type="SAM" id="MobiDB-lite"/>
    </source>
</evidence>
<dbReference type="GO" id="GO:0055088">
    <property type="term" value="P:lipid homeostasis"/>
    <property type="evidence" value="ECO:0007669"/>
    <property type="project" value="InterPro"/>
</dbReference>
<evidence type="ECO:0000313" key="4">
    <source>
        <dbReference type="EMBL" id="SCU86959.1"/>
    </source>
</evidence>
<dbReference type="PANTHER" id="PTHR28136:SF1">
    <property type="entry name" value="NUCLEUS EXPORT PROTEIN BRL1"/>
    <property type="match status" value="1"/>
</dbReference>
<dbReference type="PANTHER" id="PTHR28136">
    <property type="entry name" value="NUCLEUS EXPORT PROTEIN BRR6"/>
    <property type="match status" value="1"/>
</dbReference>
<dbReference type="Pfam" id="PF10104">
    <property type="entry name" value="Brr6_like_C_C"/>
    <property type="match status" value="1"/>
</dbReference>
<dbReference type="GO" id="GO:0031965">
    <property type="term" value="C:nuclear membrane"/>
    <property type="evidence" value="ECO:0007669"/>
    <property type="project" value="InterPro"/>
</dbReference>
<feature type="domain" description="Brl1/Brr6" evidence="3">
    <location>
        <begin position="250"/>
        <end position="385"/>
    </location>
</feature>
<dbReference type="AlphaFoldDB" id="A0A1G4JA78"/>
<dbReference type="InterPro" id="IPR040202">
    <property type="entry name" value="Brl1/Brr6"/>
</dbReference>
<dbReference type="SMART" id="SM01042">
    <property type="entry name" value="Brr6_like_C_C"/>
    <property type="match status" value="1"/>
</dbReference>
<evidence type="ECO:0000256" key="2">
    <source>
        <dbReference type="SAM" id="Phobius"/>
    </source>
</evidence>
<dbReference type="OrthoDB" id="5961at2759"/>
<gene>
    <name evidence="4" type="ORF">LAMI_0D04214G</name>
</gene>
<proteinExistence type="predicted"/>
<reference evidence="4 5" key="1">
    <citation type="submission" date="2016-03" db="EMBL/GenBank/DDBJ databases">
        <authorList>
            <person name="Devillers H."/>
        </authorList>
    </citation>
    <scope>NUCLEOTIDE SEQUENCE [LARGE SCALE GENOMIC DNA]</scope>
    <source>
        <strain evidence="4">CBS 11717</strain>
    </source>
</reference>
<keyword evidence="2" id="KW-0472">Membrane</keyword>
<keyword evidence="2" id="KW-1133">Transmembrane helix</keyword>
<sequence>MDDFSKLSILDLDSTLEEEDLKAISCLSIDESDETCAKKTIPQQLLNKYMCHVPSSPSPLRKSVVVFEENDQMDVDVDADVDDDDYNDYNDSDDITSLSPVVNTESTPDNDLLEDDSDEYGGNENSSESGPETKAVIRALLSPTSLGIAAATKSDHGPRISELEVEKNITEAVDNEPTGITQTSMNDDDIQFLRQRSRDHPIQISINNHHYYCNPPLPVTPAMATTKDAYHLPSPWSMSSRPVSPFSYLFMSYLQLFLNALTVLVIFSVVTMLVRALKSDLKAAWHHAKLELDLESAQCELEYRANNCDPLTRVPYLESQCQDWAKCMNRNNDLLFRARTVISAQLFGDVINSFVEPLGWKTLLIVMIGMAIWCFSSNFILGFARAKSYYGEDGQQERGCKLREPSSLVSPRSILESCD</sequence>
<evidence type="ECO:0000313" key="5">
    <source>
        <dbReference type="Proteomes" id="UP000191024"/>
    </source>
</evidence>
<feature type="transmembrane region" description="Helical" evidence="2">
    <location>
        <begin position="248"/>
        <end position="274"/>
    </location>
</feature>
<feature type="compositionally biased region" description="Acidic residues" evidence="1">
    <location>
        <begin position="111"/>
        <end position="121"/>
    </location>
</feature>
<dbReference type="EMBL" id="LT598463">
    <property type="protein sequence ID" value="SCU86959.1"/>
    <property type="molecule type" value="Genomic_DNA"/>
</dbReference>
<accession>A0A1G4JA78</accession>
<name>A0A1G4JA78_9SACH</name>
<keyword evidence="2" id="KW-0812">Transmembrane</keyword>
<feature type="compositionally biased region" description="Acidic residues" evidence="1">
    <location>
        <begin position="75"/>
        <end position="94"/>
    </location>
</feature>
<keyword evidence="5" id="KW-1185">Reference proteome</keyword>
<feature type="compositionally biased region" description="Polar residues" evidence="1">
    <location>
        <begin position="95"/>
        <end position="109"/>
    </location>
</feature>